<dbReference type="PANTHER" id="PTHR46663:SF2">
    <property type="entry name" value="GGDEF DOMAIN-CONTAINING PROTEIN"/>
    <property type="match status" value="1"/>
</dbReference>
<dbReference type="InterPro" id="IPR011623">
    <property type="entry name" value="7TMR_DISM_rcpt_extracell_dom1"/>
</dbReference>
<dbReference type="InterPro" id="IPR029787">
    <property type="entry name" value="Nucleotide_cyclase"/>
</dbReference>
<dbReference type="Pfam" id="PF07696">
    <property type="entry name" value="7TMR-DISMED2"/>
    <property type="match status" value="1"/>
</dbReference>
<dbReference type="InterPro" id="IPR000160">
    <property type="entry name" value="GGDEF_dom"/>
</dbReference>
<dbReference type="SUPFAM" id="SSF55073">
    <property type="entry name" value="Nucleotide cyclase"/>
    <property type="match status" value="1"/>
</dbReference>
<dbReference type="InterPro" id="IPR011622">
    <property type="entry name" value="7TMR_DISM_rcpt_extracell_dom2"/>
</dbReference>
<dbReference type="NCBIfam" id="TIGR00254">
    <property type="entry name" value="GGDEF"/>
    <property type="match status" value="1"/>
</dbReference>
<dbReference type="AlphaFoldDB" id="A0A679JMN7"/>
<feature type="transmembrane region" description="Helical" evidence="2">
    <location>
        <begin position="314"/>
        <end position="334"/>
    </location>
</feature>
<keyword evidence="2" id="KW-0472">Membrane</keyword>
<dbReference type="InterPro" id="IPR052163">
    <property type="entry name" value="DGC-Regulatory_Protein"/>
</dbReference>
<feature type="chain" id="PRO_5025530789" evidence="3">
    <location>
        <begin position="44"/>
        <end position="632"/>
    </location>
</feature>
<dbReference type="Pfam" id="PF00990">
    <property type="entry name" value="GGDEF"/>
    <property type="match status" value="1"/>
</dbReference>
<dbReference type="Pfam" id="PF07695">
    <property type="entry name" value="7TMR-DISM_7TM"/>
    <property type="match status" value="1"/>
</dbReference>
<feature type="transmembrane region" description="Helical" evidence="2">
    <location>
        <begin position="368"/>
        <end position="393"/>
    </location>
</feature>
<dbReference type="Gene3D" id="3.30.70.270">
    <property type="match status" value="1"/>
</dbReference>
<gene>
    <name evidence="5" type="ORF">VVAX_06605</name>
</gene>
<evidence type="ECO:0000259" key="4">
    <source>
        <dbReference type="PROSITE" id="PS50887"/>
    </source>
</evidence>
<dbReference type="RefSeq" id="WP_339094823.1">
    <property type="nucleotide sequence ID" value="NZ_LR743508.1"/>
</dbReference>
<feature type="signal peptide" evidence="3">
    <location>
        <begin position="1"/>
        <end position="43"/>
    </location>
</feature>
<reference evidence="5" key="1">
    <citation type="submission" date="2019-12" db="EMBL/GenBank/DDBJ databases">
        <authorList>
            <person name="Cremers G."/>
        </authorList>
    </citation>
    <scope>NUCLEOTIDE SEQUENCE</scope>
    <source>
        <strain evidence="5">Vvax</strain>
    </source>
</reference>
<feature type="transmembrane region" description="Helical" evidence="2">
    <location>
        <begin position="221"/>
        <end position="238"/>
    </location>
</feature>
<dbReference type="PROSITE" id="PS50887">
    <property type="entry name" value="GGDEF"/>
    <property type="match status" value="1"/>
</dbReference>
<accession>A0A679JMN7</accession>
<evidence type="ECO:0000256" key="2">
    <source>
        <dbReference type="SAM" id="Phobius"/>
    </source>
</evidence>
<sequence length="632" mass="69678">MMFRLLLSVAEGLGFLRTRAMRLAWRALSATLLALLVPSLAAAQQAGEQREPLRIERQAGGLPAVRRLQVFDDATRSLTIEQVRTPQQEARFAYPDDPLRGRESDRVLWFKLQMQLADPADASREWLMLVPTVSTHDLRFYGPFDENGSALAEPVVTGMRHPWASRPASSEQMAWRFRLPGPGTYTAYFRVESTFARIYDVSVWDPADFLQSTQDKRMFDGLTYGLLFGLMVYGLVLFKVFGEALYGFYMLSCACGVLALGSINGHALRYPFSHWPEAAGFAYTAGPALWAICKLQFGRRLLRLRHFAPTLDRLVQAFTIALALAIPYANWGAYPLVTFRLVQLSVIASTVVMVIGALIAMRRRYWPAVLYFFGVALLLGGIGAIVVASWGWIEWAPNQMNITQGALAAELVVFAVAMGSRLQLVLRSEQALTERTQQLVEALGTDALTGAASRSGFESRGEEWLEQERPFTLMLLDLDGFKGVNDAHGHAAGDAVLVAVAQRLRQQLRKDDVVARLGGDEFAVLVRGTPSREVLSLMARRMIEAGTQPVEYEGRSVSVGMSLGIACHPGDGDTLPRLLRSADRAMYHGKQQRTGPSFTFAADLASPDASQPQALRPDAHGPGSGQAALERR</sequence>
<protein>
    <submittedName>
        <fullName evidence="5">Putative signaling protein</fullName>
    </submittedName>
</protein>
<feature type="transmembrane region" description="Helical" evidence="2">
    <location>
        <begin position="245"/>
        <end position="263"/>
    </location>
</feature>
<feature type="transmembrane region" description="Helical" evidence="2">
    <location>
        <begin position="340"/>
        <end position="361"/>
    </location>
</feature>
<keyword evidence="2" id="KW-1133">Transmembrane helix</keyword>
<feature type="transmembrane region" description="Helical" evidence="2">
    <location>
        <begin position="275"/>
        <end position="293"/>
    </location>
</feature>
<dbReference type="SMART" id="SM00267">
    <property type="entry name" value="GGDEF"/>
    <property type="match status" value="1"/>
</dbReference>
<dbReference type="EMBL" id="LR743508">
    <property type="protein sequence ID" value="CAA2110361.1"/>
    <property type="molecule type" value="Genomic_DNA"/>
</dbReference>
<evidence type="ECO:0000313" key="5">
    <source>
        <dbReference type="EMBL" id="CAA2110361.1"/>
    </source>
</evidence>
<dbReference type="PANTHER" id="PTHR46663">
    <property type="entry name" value="DIGUANYLATE CYCLASE DGCT-RELATED"/>
    <property type="match status" value="1"/>
</dbReference>
<evidence type="ECO:0000256" key="1">
    <source>
        <dbReference type="SAM" id="MobiDB-lite"/>
    </source>
</evidence>
<dbReference type="CDD" id="cd01949">
    <property type="entry name" value="GGDEF"/>
    <property type="match status" value="1"/>
</dbReference>
<keyword evidence="2" id="KW-0812">Transmembrane</keyword>
<feature type="domain" description="GGDEF" evidence="4">
    <location>
        <begin position="469"/>
        <end position="604"/>
    </location>
</feature>
<keyword evidence="3" id="KW-0732">Signal</keyword>
<evidence type="ECO:0000256" key="3">
    <source>
        <dbReference type="SAM" id="SignalP"/>
    </source>
</evidence>
<name>A0A679JMN7_VARPD</name>
<organism evidence="5">
    <name type="scientific">Variovorax paradoxus</name>
    <dbReference type="NCBI Taxonomy" id="34073"/>
    <lineage>
        <taxon>Bacteria</taxon>
        <taxon>Pseudomonadati</taxon>
        <taxon>Pseudomonadota</taxon>
        <taxon>Betaproteobacteria</taxon>
        <taxon>Burkholderiales</taxon>
        <taxon>Comamonadaceae</taxon>
        <taxon>Variovorax</taxon>
    </lineage>
</organism>
<proteinExistence type="predicted"/>
<feature type="region of interest" description="Disordered" evidence="1">
    <location>
        <begin position="587"/>
        <end position="632"/>
    </location>
</feature>
<dbReference type="InterPro" id="IPR043128">
    <property type="entry name" value="Rev_trsase/Diguanyl_cyclase"/>
</dbReference>
<dbReference type="Gene3D" id="2.60.40.2380">
    <property type="match status" value="1"/>
</dbReference>